<dbReference type="Proteomes" id="UP001299409">
    <property type="component" value="Unassembled WGS sequence"/>
</dbReference>
<evidence type="ECO:0000313" key="3">
    <source>
        <dbReference type="Proteomes" id="UP001299409"/>
    </source>
</evidence>
<gene>
    <name evidence="2" type="ORF">IBLFYP30_01775</name>
    <name evidence="1" type="ORF">LIP50_04150</name>
</gene>
<keyword evidence="1" id="KW-0067">ATP-binding</keyword>
<reference evidence="1 3" key="2">
    <citation type="submission" date="2021-10" db="EMBL/GenBank/DDBJ databases">
        <title>Collection of gut derived symbiotic bacterial strains cultured from healthy donors.</title>
        <authorList>
            <person name="Lin H."/>
            <person name="Littmann E."/>
            <person name="Claire K."/>
            <person name="Pamer E."/>
        </authorList>
    </citation>
    <scope>NUCLEOTIDE SEQUENCE [LARGE SCALE GENOMIC DNA]</scope>
    <source>
        <strain evidence="1 3">MSK.17.68</strain>
    </source>
</reference>
<keyword evidence="3" id="KW-1185">Reference proteome</keyword>
<dbReference type="AlphaFoldDB" id="A0A6N3C9K0"/>
<protein>
    <submittedName>
        <fullName evidence="1">ATP-binding protein</fullName>
    </submittedName>
</protein>
<evidence type="ECO:0000313" key="2">
    <source>
        <dbReference type="EMBL" id="VYU11658.1"/>
    </source>
</evidence>
<sequence>MIKDDKRVRLFIGHYGSGKSEVSINYVTNLRKIVDGPVAFADLDIVNVYFRTREKKDELRSMGINPIDSSIETDTLDLPAVSAQIMTPLHENDVNYVLDVGGDNVGTRVVGRFAEHFVEGEYDMFCVVNANREQTQTAEEVVRFIESMEATSKLKVTGLINNTHFIRQTTVEDVLKGQKLAKEVSKLTNIPIKYVSCLRELVDSLPDDLEGDILPIDLYMREEWM</sequence>
<accession>A0A6N3C9K0</accession>
<evidence type="ECO:0000313" key="1">
    <source>
        <dbReference type="EMBL" id="MCB5445391.1"/>
    </source>
</evidence>
<dbReference type="GO" id="GO:0005524">
    <property type="term" value="F:ATP binding"/>
    <property type="evidence" value="ECO:0007669"/>
    <property type="project" value="UniProtKB-KW"/>
</dbReference>
<name>A0A6N3C9K0_9FIRM</name>
<reference evidence="2" key="1">
    <citation type="submission" date="2019-11" db="EMBL/GenBank/DDBJ databases">
        <authorList>
            <person name="Feng L."/>
        </authorList>
    </citation>
    <scope>NUCLEOTIDE SEQUENCE</scope>
    <source>
        <strain evidence="2">IbartlettiiLFYP30</strain>
    </source>
</reference>
<proteinExistence type="predicted"/>
<dbReference type="EMBL" id="JAJBMB010000003">
    <property type="protein sequence ID" value="MCB5445391.1"/>
    <property type="molecule type" value="Genomic_DNA"/>
</dbReference>
<dbReference type="InterPro" id="IPR027417">
    <property type="entry name" value="P-loop_NTPase"/>
</dbReference>
<keyword evidence="1" id="KW-0547">Nucleotide-binding</keyword>
<dbReference type="SUPFAM" id="SSF52540">
    <property type="entry name" value="P-loop containing nucleoside triphosphate hydrolases"/>
    <property type="match status" value="1"/>
</dbReference>
<organism evidence="2">
    <name type="scientific">Intestinibacter bartlettii</name>
    <dbReference type="NCBI Taxonomy" id="261299"/>
    <lineage>
        <taxon>Bacteria</taxon>
        <taxon>Bacillati</taxon>
        <taxon>Bacillota</taxon>
        <taxon>Clostridia</taxon>
        <taxon>Peptostreptococcales</taxon>
        <taxon>Peptostreptococcaceae</taxon>
        <taxon>Intestinibacter</taxon>
    </lineage>
</organism>
<dbReference type="EMBL" id="CACRUE010000026">
    <property type="protein sequence ID" value="VYU11658.1"/>
    <property type="molecule type" value="Genomic_DNA"/>
</dbReference>
<dbReference type="RefSeq" id="WP_022071252.1">
    <property type="nucleotide sequence ID" value="NZ_BAABXU010000001.1"/>
</dbReference>